<protein>
    <submittedName>
        <fullName evidence="2">Uncharacterized protein</fullName>
    </submittedName>
</protein>
<comment type="caution">
    <text evidence="2">The sequence shown here is derived from an EMBL/GenBank/DDBJ whole genome shotgun (WGS) entry which is preliminary data.</text>
</comment>
<reference evidence="2 3" key="1">
    <citation type="submission" date="2020-08" db="EMBL/GenBank/DDBJ databases">
        <authorList>
            <person name="Koutsovoulos G."/>
            <person name="Danchin GJ E."/>
        </authorList>
    </citation>
    <scope>NUCLEOTIDE SEQUENCE [LARGE SCALE GENOMIC DNA]</scope>
</reference>
<organism evidence="2 3">
    <name type="scientific">Meloidogyne enterolobii</name>
    <name type="common">Root-knot nematode worm</name>
    <name type="synonym">Meloidogyne mayaguensis</name>
    <dbReference type="NCBI Taxonomy" id="390850"/>
    <lineage>
        <taxon>Eukaryota</taxon>
        <taxon>Metazoa</taxon>
        <taxon>Ecdysozoa</taxon>
        <taxon>Nematoda</taxon>
        <taxon>Chromadorea</taxon>
        <taxon>Rhabditida</taxon>
        <taxon>Tylenchina</taxon>
        <taxon>Tylenchomorpha</taxon>
        <taxon>Tylenchoidea</taxon>
        <taxon>Meloidogynidae</taxon>
        <taxon>Meloidogyninae</taxon>
        <taxon>Meloidogyne</taxon>
    </lineage>
</organism>
<keyword evidence="1" id="KW-1133">Transmembrane helix</keyword>
<keyword evidence="1" id="KW-0472">Membrane</keyword>
<dbReference type="OrthoDB" id="5888332at2759"/>
<keyword evidence="1" id="KW-0812">Transmembrane</keyword>
<gene>
    <name evidence="2" type="ORF">MENT_LOCUS51524</name>
</gene>
<evidence type="ECO:0000313" key="2">
    <source>
        <dbReference type="EMBL" id="CAD2198232.1"/>
    </source>
</evidence>
<dbReference type="Proteomes" id="UP000580250">
    <property type="component" value="Unassembled WGS sequence"/>
</dbReference>
<name>A0A6V7XGA9_MELEN</name>
<dbReference type="AlphaFoldDB" id="A0A6V7XGA9"/>
<dbReference type="EMBL" id="CAJEWN010001536">
    <property type="protein sequence ID" value="CAD2198232.1"/>
    <property type="molecule type" value="Genomic_DNA"/>
</dbReference>
<evidence type="ECO:0000256" key="1">
    <source>
        <dbReference type="SAM" id="Phobius"/>
    </source>
</evidence>
<sequence>MSNVQCAQCNNKPACNSDSFFESQLFCWEKDSNKWAAIKGKSLCKKEMCFVGVDKKEMGLVQGCGKCETHLNLTKCTNCSGHLCNTEAILPPPIKCHFLVANFQPYVKISKTCQHVYDSCYIARDVFGRVEQNCGECPLKYQKCITCNSDFCNEESLIPLTTIETTKITTDTSTIITTTTNKIKINTINKTIVTTKRSAMSKAKMNKVEINATFILMFILIKILTIL</sequence>
<accession>A0A6V7XGA9</accession>
<feature type="transmembrane region" description="Helical" evidence="1">
    <location>
        <begin position="208"/>
        <end position="226"/>
    </location>
</feature>
<proteinExistence type="predicted"/>
<evidence type="ECO:0000313" key="3">
    <source>
        <dbReference type="Proteomes" id="UP000580250"/>
    </source>
</evidence>